<evidence type="ECO:0000256" key="1">
    <source>
        <dbReference type="PROSITE-ProRule" id="PRU00339"/>
    </source>
</evidence>
<sequence length="684" mass="78399">MDMEALIESGRGCYARRKYERALKQFTRAMNRCPCNRGTKRKRCTCKNYEAVADRDGSMFEEAMFTCHCDVGKAFDKCDDALHIMALDYRAATFEAMDELERAEKDAKWMLELAPRLPDGYLRLGKNARLRRDAWFAWKIYSAGVDANKHTPLSSSRKLQQLHQALQPLQVRFRRKDPMCLLPLEIVHNIVEDFDVVELTKCLRVCKVWKQTLESSHSQRLWRFLVFPKPPPQPPSKSALQALVRRSGGSMRRIVIRDPGKFQLSQAKLSTLLRHSQSLEHLELGPAHEHYYRFPEGPGLYQNLCHLTMDTYNCWERNMWQSQGPYPLGPGFLPDAFLKCVAGTLEYLNLFGIPPSWCGRRNLPEFPRLKILRLEHKEGLEPQVSFPIFSLACKTPQLEQLRLENLHLAGHTSQECRDSWHTLWTGLKVLVFLMPRSSISPLQLVDTFFNVTLLNSVQAGKNFEHLDLEVPVDNVDAVLPQQVFSDADDLDLYGLTKPDGSPIRRRNQFQNLRSLRLKHFVHRPKKMGKIFAAAVASGKLHTFDIVFPVESLDLPLGEESANFLKGYDWLRGLDSIRSLGVSDFAFPEVPHRDSEPPLPSFLASFPNLKTLSLSTNSCNQEAFCLIVEETMKRTRLSTMYQNCVKGTLMDRLKRLGDRHGVVVIFGTRPRDWPVQLDGEELSST</sequence>
<dbReference type="Gene3D" id="3.80.10.10">
    <property type="entry name" value="Ribonuclease Inhibitor"/>
    <property type="match status" value="1"/>
</dbReference>
<dbReference type="SUPFAM" id="SSF52047">
    <property type="entry name" value="RNI-like"/>
    <property type="match status" value="1"/>
</dbReference>
<gene>
    <name evidence="3" type="ORF">HRG_00305</name>
</gene>
<feature type="domain" description="F-box" evidence="2">
    <location>
        <begin position="176"/>
        <end position="225"/>
    </location>
</feature>
<dbReference type="InterPro" id="IPR036047">
    <property type="entry name" value="F-box-like_dom_sf"/>
</dbReference>
<dbReference type="SUPFAM" id="SSF48452">
    <property type="entry name" value="TPR-like"/>
    <property type="match status" value="1"/>
</dbReference>
<dbReference type="RefSeq" id="XP_044725176.1">
    <property type="nucleotide sequence ID" value="XM_044858776.1"/>
</dbReference>
<accession>A0A9P8N4V9</accession>
<keyword evidence="1" id="KW-0802">TPR repeat</keyword>
<reference evidence="3" key="1">
    <citation type="submission" date="2021-09" db="EMBL/GenBank/DDBJ databases">
        <title>A high-quality genome of the endoparasitic fungus Hirsutella rhossiliensis with a comparison of Hirsutella genomes reveals transposable elements contributing to genome size variation.</title>
        <authorList>
            <person name="Lin R."/>
            <person name="Jiao Y."/>
            <person name="Sun X."/>
            <person name="Ling J."/>
            <person name="Xie B."/>
            <person name="Cheng X."/>
        </authorList>
    </citation>
    <scope>NUCLEOTIDE SEQUENCE</scope>
    <source>
        <strain evidence="3">HR02</strain>
    </source>
</reference>
<dbReference type="Gene3D" id="1.20.1280.50">
    <property type="match status" value="1"/>
</dbReference>
<name>A0A9P8N4V9_9HYPO</name>
<dbReference type="InterPro" id="IPR032675">
    <property type="entry name" value="LRR_dom_sf"/>
</dbReference>
<proteinExistence type="predicted"/>
<dbReference type="Gene3D" id="1.25.40.10">
    <property type="entry name" value="Tetratricopeptide repeat domain"/>
    <property type="match status" value="1"/>
</dbReference>
<dbReference type="PROSITE" id="PS50181">
    <property type="entry name" value="FBOX"/>
    <property type="match status" value="1"/>
</dbReference>
<dbReference type="OrthoDB" id="629492at2759"/>
<protein>
    <submittedName>
        <fullName evidence="3">Tetratricopeptide-like helical</fullName>
    </submittedName>
</protein>
<organism evidence="3 4">
    <name type="scientific">Hirsutella rhossiliensis</name>
    <dbReference type="NCBI Taxonomy" id="111463"/>
    <lineage>
        <taxon>Eukaryota</taxon>
        <taxon>Fungi</taxon>
        <taxon>Dikarya</taxon>
        <taxon>Ascomycota</taxon>
        <taxon>Pezizomycotina</taxon>
        <taxon>Sordariomycetes</taxon>
        <taxon>Hypocreomycetidae</taxon>
        <taxon>Hypocreales</taxon>
        <taxon>Ophiocordycipitaceae</taxon>
        <taxon>Hirsutella</taxon>
    </lineage>
</organism>
<evidence type="ECO:0000259" key="2">
    <source>
        <dbReference type="PROSITE" id="PS50181"/>
    </source>
</evidence>
<dbReference type="InterPro" id="IPR011990">
    <property type="entry name" value="TPR-like_helical_dom_sf"/>
</dbReference>
<dbReference type="InterPro" id="IPR019734">
    <property type="entry name" value="TPR_rpt"/>
</dbReference>
<comment type="caution">
    <text evidence="3">The sequence shown here is derived from an EMBL/GenBank/DDBJ whole genome shotgun (WGS) entry which is preliminary data.</text>
</comment>
<dbReference type="InterPro" id="IPR001810">
    <property type="entry name" value="F-box_dom"/>
</dbReference>
<dbReference type="GeneID" id="68349434"/>
<feature type="repeat" description="TPR" evidence="1">
    <location>
        <begin position="3"/>
        <end position="36"/>
    </location>
</feature>
<dbReference type="PROSITE" id="PS50005">
    <property type="entry name" value="TPR"/>
    <property type="match status" value="1"/>
</dbReference>
<dbReference type="SUPFAM" id="SSF81383">
    <property type="entry name" value="F-box domain"/>
    <property type="match status" value="1"/>
</dbReference>
<dbReference type="Proteomes" id="UP000824596">
    <property type="component" value="Unassembled WGS sequence"/>
</dbReference>
<dbReference type="Pfam" id="PF00646">
    <property type="entry name" value="F-box"/>
    <property type="match status" value="1"/>
</dbReference>
<dbReference type="EMBL" id="JAIZPD010000001">
    <property type="protein sequence ID" value="KAH0967663.1"/>
    <property type="molecule type" value="Genomic_DNA"/>
</dbReference>
<evidence type="ECO:0000313" key="3">
    <source>
        <dbReference type="EMBL" id="KAH0967663.1"/>
    </source>
</evidence>
<keyword evidence="4" id="KW-1185">Reference proteome</keyword>
<evidence type="ECO:0000313" key="4">
    <source>
        <dbReference type="Proteomes" id="UP000824596"/>
    </source>
</evidence>
<dbReference type="AlphaFoldDB" id="A0A9P8N4V9"/>